<dbReference type="OrthoDB" id="89060at2"/>
<accession>C8VZG3</accession>
<evidence type="ECO:0008006" key="8">
    <source>
        <dbReference type="Google" id="ProtNLM"/>
    </source>
</evidence>
<feature type="domain" description="Tail sheath protein subtilisin-like" evidence="2">
    <location>
        <begin position="211"/>
        <end position="370"/>
    </location>
</feature>
<dbReference type="Gene3D" id="3.40.50.11790">
    <property type="match status" value="1"/>
</dbReference>
<dbReference type="Pfam" id="PF22671">
    <property type="entry name" value="Gp18_domIII_N"/>
    <property type="match status" value="1"/>
</dbReference>
<comment type="similarity">
    <text evidence="1">Belongs to the myoviridae tail sheath protein family.</text>
</comment>
<dbReference type="KEGG" id="dae:Dtox_4241"/>
<dbReference type="Pfam" id="PF17482">
    <property type="entry name" value="Phage_sheath_1C"/>
    <property type="match status" value="1"/>
</dbReference>
<proteinExistence type="inferred from homology"/>
<organism evidence="6 7">
    <name type="scientific">Desulfofarcimen acetoxidans (strain ATCC 49208 / DSM 771 / KCTC 5769 / VKM B-1644 / 5575)</name>
    <name type="common">Desulfotomaculum acetoxidans</name>
    <dbReference type="NCBI Taxonomy" id="485916"/>
    <lineage>
        <taxon>Bacteria</taxon>
        <taxon>Bacillati</taxon>
        <taxon>Bacillota</taxon>
        <taxon>Clostridia</taxon>
        <taxon>Eubacteriales</taxon>
        <taxon>Peptococcaceae</taxon>
        <taxon>Desulfofarcimen</taxon>
    </lineage>
</organism>
<dbReference type="Gene3D" id="3.30.360.90">
    <property type="match status" value="1"/>
</dbReference>
<protein>
    <recommendedName>
        <fullName evidence="8">Phage tail sheath protein</fullName>
    </recommendedName>
</protein>
<evidence type="ECO:0000256" key="1">
    <source>
        <dbReference type="ARBA" id="ARBA00008005"/>
    </source>
</evidence>
<name>C8VZG3_DESAS</name>
<sequence>MAGGAWSLTEAKVRPGFYVNFEAAALASITPGARGILAMPVKANWGPKKQVVEITSEKELIDTYGTAVAVNLTAYTCVRLALLGGCNTVLGYRLVDGSEAKGIITLKDTTVTPVDVIDLITRYESDWAFKVTVRANPVDANKQDIVLYKSTQILYTFTFTKGASGVDNAIAAINNDSGNKWIDAVKKAAGNGTLAAIVSQPLTGGSAGVATITNTHYIDALTAFEARQFNAFVLDGTTDASLQTSVKAWVERLRGEGKKTVCCMGGKAADDADIATANTRSAGFNYEGVLNVGTSANLDGTNLSSAQVACWVAGKACGQQMMESLTYADSPFDDVIPRLTNNQIISAIQSGTIVLVHDGEKVKIEKGINTLTSLRTGQNNQWKKVKAIRIMDAIDTDLQKAGRNDYIGKVINDEDGKVAVIVAIKKYFETLNKGRLIKNDFDVYVDPDLQSLAGADQFYFKWYCYIVDNMEQIFGTGIIMSN</sequence>
<keyword evidence="7" id="KW-1185">Reference proteome</keyword>
<evidence type="ECO:0000259" key="4">
    <source>
        <dbReference type="Pfam" id="PF17482"/>
    </source>
</evidence>
<dbReference type="EMBL" id="CP001720">
    <property type="protein sequence ID" value="ACV64908.1"/>
    <property type="molecule type" value="Genomic_DNA"/>
</dbReference>
<dbReference type="InterPro" id="IPR054564">
    <property type="entry name" value="Gp18_domIII_N"/>
</dbReference>
<reference evidence="6 7" key="1">
    <citation type="journal article" date="2009" name="Stand. Genomic Sci.">
        <title>Complete genome sequence of Desulfotomaculum acetoxidans type strain (5575).</title>
        <authorList>
            <person name="Spring S."/>
            <person name="Lapidus A."/>
            <person name="Schroder M."/>
            <person name="Gleim D."/>
            <person name="Sims D."/>
            <person name="Meincke L."/>
            <person name="Glavina Del Rio T."/>
            <person name="Tice H."/>
            <person name="Copeland A."/>
            <person name="Cheng J.F."/>
            <person name="Lucas S."/>
            <person name="Chen F."/>
            <person name="Nolan M."/>
            <person name="Bruce D."/>
            <person name="Goodwin L."/>
            <person name="Pitluck S."/>
            <person name="Ivanova N."/>
            <person name="Mavromatis K."/>
            <person name="Mikhailova N."/>
            <person name="Pati A."/>
            <person name="Chen A."/>
            <person name="Palaniappan K."/>
            <person name="Land M."/>
            <person name="Hauser L."/>
            <person name="Chang Y.J."/>
            <person name="Jeffries C.D."/>
            <person name="Chain P."/>
            <person name="Saunders E."/>
            <person name="Brettin T."/>
            <person name="Detter J.C."/>
            <person name="Goker M."/>
            <person name="Bristow J."/>
            <person name="Eisen J.A."/>
            <person name="Markowitz V."/>
            <person name="Hugenholtz P."/>
            <person name="Kyrpides N.C."/>
            <person name="Klenk H.P."/>
            <person name="Han C."/>
        </authorList>
    </citation>
    <scope>NUCLEOTIDE SEQUENCE [LARGE SCALE GENOMIC DNA]</scope>
    <source>
        <strain evidence="7">ATCC 49208 / DSM 771 / VKM B-1644</strain>
    </source>
</reference>
<dbReference type="InterPro" id="IPR035326">
    <property type="entry name" value="Beta_sandwich_Seath"/>
</dbReference>
<gene>
    <name evidence="6" type="ordered locus">Dtox_4241</name>
</gene>
<dbReference type="InterPro" id="IPR020287">
    <property type="entry name" value="Tail_sheath_C"/>
</dbReference>
<feature type="domain" description="Tail sheath protein C-terminal" evidence="4">
    <location>
        <begin position="378"/>
        <end position="477"/>
    </location>
</feature>
<dbReference type="Gene3D" id="3.30.1490.450">
    <property type="match status" value="1"/>
</dbReference>
<dbReference type="STRING" id="485916.Dtox_4241"/>
<feature type="domain" description="Tail sheath protein Gp18-like" evidence="5">
    <location>
        <begin position="34"/>
        <end position="93"/>
    </location>
</feature>
<evidence type="ECO:0000313" key="6">
    <source>
        <dbReference type="EMBL" id="ACV64908.1"/>
    </source>
</evidence>
<dbReference type="InterPro" id="IPR035089">
    <property type="entry name" value="Phage_sheath_subtilisin"/>
</dbReference>
<dbReference type="Pfam" id="PF04984">
    <property type="entry name" value="Phage_sheath_1"/>
    <property type="match status" value="1"/>
</dbReference>
<dbReference type="RefSeq" id="WP_015759578.1">
    <property type="nucleotide sequence ID" value="NC_013216.1"/>
</dbReference>
<dbReference type="Pfam" id="PF17481">
    <property type="entry name" value="Phage_sheath_domII"/>
    <property type="match status" value="1"/>
</dbReference>
<dbReference type="HOGENOM" id="CLU_044818_0_0_9"/>
<dbReference type="Proteomes" id="UP000002217">
    <property type="component" value="Chromosome"/>
</dbReference>
<feature type="domain" description="Phage tail sheath protein-like beta-sandwich" evidence="3">
    <location>
        <begin position="96"/>
        <end position="206"/>
    </location>
</feature>
<dbReference type="eggNOG" id="ENOG502Z8I6">
    <property type="taxonomic scope" value="Bacteria"/>
</dbReference>
<evidence type="ECO:0000313" key="7">
    <source>
        <dbReference type="Proteomes" id="UP000002217"/>
    </source>
</evidence>
<evidence type="ECO:0000259" key="2">
    <source>
        <dbReference type="Pfam" id="PF04984"/>
    </source>
</evidence>
<evidence type="ECO:0000259" key="3">
    <source>
        <dbReference type="Pfam" id="PF17481"/>
    </source>
</evidence>
<evidence type="ECO:0000259" key="5">
    <source>
        <dbReference type="Pfam" id="PF22671"/>
    </source>
</evidence>
<dbReference type="Gene3D" id="3.30.1370.220">
    <property type="match status" value="1"/>
</dbReference>
<dbReference type="AlphaFoldDB" id="C8VZG3"/>